<accession>A0ACC7NR47</accession>
<evidence type="ECO:0000313" key="2">
    <source>
        <dbReference type="Proteomes" id="UP001631969"/>
    </source>
</evidence>
<comment type="caution">
    <text evidence="1">The sequence shown here is derived from an EMBL/GenBank/DDBJ whole genome shotgun (WGS) entry which is preliminary data.</text>
</comment>
<keyword evidence="2" id="KW-1185">Reference proteome</keyword>
<protein>
    <submittedName>
        <fullName evidence="1">Helix-turn-helix domain-containing protein</fullName>
    </submittedName>
</protein>
<gene>
    <name evidence="1" type="ORF">ACI1P1_02405</name>
</gene>
<dbReference type="EMBL" id="JBJURJ010000001">
    <property type="protein sequence ID" value="MFM9327141.1"/>
    <property type="molecule type" value="Genomic_DNA"/>
</dbReference>
<proteinExistence type="predicted"/>
<dbReference type="Proteomes" id="UP001631969">
    <property type="component" value="Unassembled WGS sequence"/>
</dbReference>
<name>A0ACC7NR47_9BACL</name>
<organism evidence="1 2">
    <name type="scientific">Paenibacillus mesotrionivorans</name>
    <dbReference type="NCBI Taxonomy" id="3160968"/>
    <lineage>
        <taxon>Bacteria</taxon>
        <taxon>Bacillati</taxon>
        <taxon>Bacillota</taxon>
        <taxon>Bacilli</taxon>
        <taxon>Bacillales</taxon>
        <taxon>Paenibacillaceae</taxon>
        <taxon>Paenibacillus</taxon>
    </lineage>
</organism>
<evidence type="ECO:0000313" key="1">
    <source>
        <dbReference type="EMBL" id="MFM9327141.1"/>
    </source>
</evidence>
<sequence>MNKPFTRNRKTMLILLKRCFKYFSLLIVLIAMITPLFMKSYSLAKQSTIEQSNLRLKEGMDSLEDQIIKAQEITNILQQEETFKHLFFLEGPPTSEYYVDMNTLQNKLKSLSLTQDMLSNVYIMFRDNPVFISNYISSDDYANVYNLYFNYPELPVGQFHDLLFKGNALVRLLPSMKTVSSYYNRGSFNGLTAIISNSYFNATDQKSVMAIVLDEADMIRNILREADLDDHFAYMADSQQQLLFSHNYADSEVLNHAENMEEITLSSKKYITLTYTTPKLGLQTVIGIPLYTFQQNVNAILELVTLYILIGAAVIVLLSVLFSMKETLWLKRLVEVASDSTDTKFNARNEYSYIDHAFTHISAINKEQLDKIDYLNTSVKNSVLKHLLMLGVYTEREKEEADSYFGQQFQRFCVAKVGFRLDESDQGTRNIQQRLVIELEQLVKETIKHEYTVLNFHSNEVIFVLFPEEEITIEVIKDQLSEMIRAMKSELFLTINVGLSRIAQGNMNAKAAYQQAKYAFSSNENEISSGVYLYEALAEQTDSQIFDMTLLLKLNDALIAGEKGIVSRLFEDSIQGCMMRPATEQQLQMFFLHRQAVYNAYRMIVHEVIDSEKRSVITIPQYDQVTEISKLFLELKQAALQICDYVGMNKRSNNERLKVDILRYIQDHHGELSLSASSIAEGLLISEKYVFSFIKEQTGKSLGKYIEEIRINNAERLLLETDYPNSKILHMCGFGSENTFYRSFAKRHAVSPNAWREMNRNLHQKP</sequence>
<reference evidence="1" key="1">
    <citation type="submission" date="2024-12" db="EMBL/GenBank/DDBJ databases">
        <authorList>
            <person name="Wu N."/>
        </authorList>
    </citation>
    <scope>NUCLEOTIDE SEQUENCE</scope>
    <source>
        <strain evidence="1">P15</strain>
    </source>
</reference>